<evidence type="ECO:0000313" key="1">
    <source>
        <dbReference type="EMBL" id="WIX07258.1"/>
    </source>
</evidence>
<accession>A0AAJ6KM35</accession>
<gene>
    <name evidence="1" type="ORF">QN060_03915</name>
</gene>
<protein>
    <submittedName>
        <fullName evidence="1">Uncharacterized protein</fullName>
    </submittedName>
</protein>
<dbReference type="AlphaFoldDB" id="A0AAJ6KM35"/>
<evidence type="ECO:0000313" key="2">
    <source>
        <dbReference type="Proteomes" id="UP001228059"/>
    </source>
</evidence>
<proteinExistence type="predicted"/>
<dbReference type="RefSeq" id="WP_285957046.1">
    <property type="nucleotide sequence ID" value="NZ_CP127225.1"/>
</dbReference>
<dbReference type="EMBL" id="CP127225">
    <property type="protein sequence ID" value="WIX07258.1"/>
    <property type="molecule type" value="Genomic_DNA"/>
</dbReference>
<organism evidence="1 2">
    <name type="scientific">Xanthomonas oryzae pv. leersiae</name>
    <dbReference type="NCBI Taxonomy" id="3112258"/>
    <lineage>
        <taxon>Bacteria</taxon>
        <taxon>Pseudomonadati</taxon>
        <taxon>Pseudomonadota</taxon>
        <taxon>Gammaproteobacteria</taxon>
        <taxon>Lysobacterales</taxon>
        <taxon>Lysobacteraceae</taxon>
        <taxon>Xanthomonas</taxon>
    </lineage>
</organism>
<dbReference type="Proteomes" id="UP001228059">
    <property type="component" value="Chromosome"/>
</dbReference>
<sequence length="92" mass="9765">MVLLPAAMARTLARAGMGGIAGALACGIAQVHQPWRQCHDVHTVAHPLTCFGHLQACALGLCQFIDGRRQADDHLAWEDTKMTSLCIEAASG</sequence>
<reference evidence="1 2" key="1">
    <citation type="submission" date="2023-05" db="EMBL/GenBank/DDBJ databases">
        <title>Complete Genome Resource of Xanthomonas oryzae pv. leersiae Strain YNJC Isolated From Plateau Japonica Rice in Southwest China.</title>
        <authorList>
            <person name="Aa X."/>
            <person name="Mei L."/>
            <person name="Liu P."/>
            <person name="Yang Y."/>
            <person name="Tang C."/>
            <person name="Zhang F."/>
            <person name="Dong C."/>
            <person name="Wang B."/>
            <person name="Chen X."/>
            <person name="Dai L."/>
        </authorList>
    </citation>
    <scope>NUCLEOTIDE SEQUENCE [LARGE SCALE GENOMIC DNA]</scope>
    <source>
        <strain evidence="1 2">YNJC</strain>
    </source>
</reference>
<name>A0AAJ6KM35_9XANT</name>